<dbReference type="eggNOG" id="COG0524">
    <property type="taxonomic scope" value="Bacteria"/>
</dbReference>
<evidence type="ECO:0000313" key="6">
    <source>
        <dbReference type="Proteomes" id="UP000007013"/>
    </source>
</evidence>
<evidence type="ECO:0000256" key="1">
    <source>
        <dbReference type="ARBA" id="ARBA00010688"/>
    </source>
</evidence>
<evidence type="ECO:0000259" key="4">
    <source>
        <dbReference type="Pfam" id="PF00294"/>
    </source>
</evidence>
<evidence type="ECO:0000313" key="5">
    <source>
        <dbReference type="EMBL" id="ACB73346.1"/>
    </source>
</evidence>
<evidence type="ECO:0000256" key="2">
    <source>
        <dbReference type="ARBA" id="ARBA00022679"/>
    </source>
</evidence>
<name>B1ZM93_OPITP</name>
<dbReference type="RefSeq" id="WP_012372884.1">
    <property type="nucleotide sequence ID" value="NC_010571.1"/>
</dbReference>
<evidence type="ECO:0000256" key="3">
    <source>
        <dbReference type="ARBA" id="ARBA00022777"/>
    </source>
</evidence>
<dbReference type="InterPro" id="IPR011611">
    <property type="entry name" value="PfkB_dom"/>
</dbReference>
<gene>
    <name evidence="5" type="ordered locus">Oter_0055</name>
</gene>
<comment type="similarity">
    <text evidence="1">Belongs to the carbohydrate kinase PfkB family.</text>
</comment>
<dbReference type="Proteomes" id="UP000007013">
    <property type="component" value="Chromosome"/>
</dbReference>
<dbReference type="Gene3D" id="3.40.1190.20">
    <property type="match status" value="1"/>
</dbReference>
<dbReference type="PROSITE" id="PS00584">
    <property type="entry name" value="PFKB_KINASES_2"/>
    <property type="match status" value="1"/>
</dbReference>
<dbReference type="GO" id="GO:0016301">
    <property type="term" value="F:kinase activity"/>
    <property type="evidence" value="ECO:0007669"/>
    <property type="project" value="UniProtKB-KW"/>
</dbReference>
<dbReference type="InterPro" id="IPR002173">
    <property type="entry name" value="Carboh/pur_kinase_PfkB_CS"/>
</dbReference>
<dbReference type="InterPro" id="IPR029056">
    <property type="entry name" value="Ribokinase-like"/>
</dbReference>
<dbReference type="SUPFAM" id="SSF53613">
    <property type="entry name" value="Ribokinase-like"/>
    <property type="match status" value="1"/>
</dbReference>
<dbReference type="AlphaFoldDB" id="B1ZM93"/>
<dbReference type="OrthoDB" id="9775849at2"/>
<dbReference type="PANTHER" id="PTHR43320">
    <property type="entry name" value="SUGAR KINASE"/>
    <property type="match status" value="1"/>
</dbReference>
<keyword evidence="6" id="KW-1185">Reference proteome</keyword>
<dbReference type="HOGENOM" id="CLU_027634_5_1_0"/>
<dbReference type="InterPro" id="IPR052700">
    <property type="entry name" value="Carb_kinase_PfkB-like"/>
</dbReference>
<dbReference type="PANTHER" id="PTHR43320:SF1">
    <property type="entry name" value="OS01G0105900 PROTEIN"/>
    <property type="match status" value="1"/>
</dbReference>
<accession>B1ZM93</accession>
<dbReference type="KEGG" id="ote:Oter_0055"/>
<dbReference type="EMBL" id="CP001032">
    <property type="protein sequence ID" value="ACB73346.1"/>
    <property type="molecule type" value="Genomic_DNA"/>
</dbReference>
<sequence>MSSFDLIGVGSPIMDLLATVPESFLQHVRGEKGGMVLVDADEMHGILSRLEIAPATSTGGSSANATFNAARLGLRASFLGKLGNDTLAASYRTSFVAAGVDGSRFKRGALPNARCLALVTPDAQRTLRTCLGAAMTLAPEEITAADFAGCRHAHIEGYLVFNQALADAVLAAARAAGCTVSLDLASFDVINVTRDWIFSQLHKGIDVVFANEDEIRALFQDQTSDYATLTRRLADYGVLAAVKLGKDGAWLATGDEMHRIAPVIVTDVIDTNGAGDAWAAGFLFGYLRGWPLPQCGAVASLMGAETVRHLGPIIPASHWPAVRARALALASRQS</sequence>
<proteinExistence type="inferred from homology"/>
<feature type="domain" description="Carbohydrate kinase PfkB" evidence="4">
    <location>
        <begin position="56"/>
        <end position="316"/>
    </location>
</feature>
<dbReference type="CDD" id="cd01168">
    <property type="entry name" value="adenosine_kinase"/>
    <property type="match status" value="1"/>
</dbReference>
<keyword evidence="2" id="KW-0808">Transferase</keyword>
<dbReference type="STRING" id="452637.Oter_0055"/>
<organism evidence="5 6">
    <name type="scientific">Opitutus terrae (strain DSM 11246 / JCM 15787 / PB90-1)</name>
    <dbReference type="NCBI Taxonomy" id="452637"/>
    <lineage>
        <taxon>Bacteria</taxon>
        <taxon>Pseudomonadati</taxon>
        <taxon>Verrucomicrobiota</taxon>
        <taxon>Opitutia</taxon>
        <taxon>Opitutales</taxon>
        <taxon>Opitutaceae</taxon>
        <taxon>Opitutus</taxon>
    </lineage>
</organism>
<reference evidence="5 6" key="1">
    <citation type="journal article" date="2011" name="J. Bacteriol.">
        <title>Genome sequence of the verrucomicrobium Opitutus terrae PB90-1, an abundant inhabitant of rice paddy soil ecosystems.</title>
        <authorList>
            <person name="van Passel M.W."/>
            <person name="Kant R."/>
            <person name="Palva A."/>
            <person name="Copeland A."/>
            <person name="Lucas S."/>
            <person name="Lapidus A."/>
            <person name="Glavina del Rio T."/>
            <person name="Pitluck S."/>
            <person name="Goltsman E."/>
            <person name="Clum A."/>
            <person name="Sun H."/>
            <person name="Schmutz J."/>
            <person name="Larimer F.W."/>
            <person name="Land M.L."/>
            <person name="Hauser L."/>
            <person name="Kyrpides N."/>
            <person name="Mikhailova N."/>
            <person name="Richardson P.P."/>
            <person name="Janssen P.H."/>
            <person name="de Vos W.M."/>
            <person name="Smidt H."/>
        </authorList>
    </citation>
    <scope>NUCLEOTIDE SEQUENCE [LARGE SCALE GENOMIC DNA]</scope>
    <source>
        <strain evidence="6">DSM 11246 / JCM 15787 / PB90-1</strain>
    </source>
</reference>
<keyword evidence="3" id="KW-0418">Kinase</keyword>
<protein>
    <submittedName>
        <fullName evidence="5">PfkB domain protein</fullName>
    </submittedName>
</protein>
<dbReference type="Pfam" id="PF00294">
    <property type="entry name" value="PfkB"/>
    <property type="match status" value="1"/>
</dbReference>